<feature type="transmembrane region" description="Helical" evidence="1">
    <location>
        <begin position="6"/>
        <end position="24"/>
    </location>
</feature>
<dbReference type="EMBL" id="OZ035826">
    <property type="protein sequence ID" value="CAL1604186.1"/>
    <property type="molecule type" value="Genomic_DNA"/>
</dbReference>
<protein>
    <submittedName>
        <fullName evidence="2">Uncharacterized protein</fullName>
    </submittedName>
</protein>
<accession>A0AAV2LQ91</accession>
<keyword evidence="1" id="KW-0812">Transmembrane</keyword>
<proteinExistence type="predicted"/>
<dbReference type="AlphaFoldDB" id="A0AAV2LQ91"/>
<evidence type="ECO:0000313" key="3">
    <source>
        <dbReference type="Proteomes" id="UP001497482"/>
    </source>
</evidence>
<keyword evidence="1" id="KW-1133">Transmembrane helix</keyword>
<sequence>MVVGIWGGRVFMVFCCIVFGGLGWECGWGGCLGLGWDGLEWFGVGGWDGCFGGLVWGGYDGGWVEGGVGVSGGGCGWGVDCGIWLFWVLGWGGWGRGLFGGGGC</sequence>
<reference evidence="2 3" key="1">
    <citation type="submission" date="2024-04" db="EMBL/GenBank/DDBJ databases">
        <authorList>
            <person name="Waldvogel A.-M."/>
            <person name="Schoenle A."/>
        </authorList>
    </citation>
    <scope>NUCLEOTIDE SEQUENCE [LARGE SCALE GENOMIC DNA]</scope>
</reference>
<evidence type="ECO:0000256" key="1">
    <source>
        <dbReference type="SAM" id="Phobius"/>
    </source>
</evidence>
<organism evidence="2 3">
    <name type="scientific">Knipowitschia caucasica</name>
    <name type="common">Caucasian dwarf goby</name>
    <name type="synonym">Pomatoschistus caucasicus</name>
    <dbReference type="NCBI Taxonomy" id="637954"/>
    <lineage>
        <taxon>Eukaryota</taxon>
        <taxon>Metazoa</taxon>
        <taxon>Chordata</taxon>
        <taxon>Craniata</taxon>
        <taxon>Vertebrata</taxon>
        <taxon>Euteleostomi</taxon>
        <taxon>Actinopterygii</taxon>
        <taxon>Neopterygii</taxon>
        <taxon>Teleostei</taxon>
        <taxon>Neoteleostei</taxon>
        <taxon>Acanthomorphata</taxon>
        <taxon>Gobiaria</taxon>
        <taxon>Gobiiformes</taxon>
        <taxon>Gobioidei</taxon>
        <taxon>Gobiidae</taxon>
        <taxon>Gobiinae</taxon>
        <taxon>Knipowitschia</taxon>
    </lineage>
</organism>
<name>A0AAV2LQ91_KNICA</name>
<gene>
    <name evidence="2" type="ORF">KC01_LOCUS31751</name>
</gene>
<keyword evidence="3" id="KW-1185">Reference proteome</keyword>
<dbReference type="Proteomes" id="UP001497482">
    <property type="component" value="Chromosome 4"/>
</dbReference>
<keyword evidence="1" id="KW-0472">Membrane</keyword>
<evidence type="ECO:0000313" key="2">
    <source>
        <dbReference type="EMBL" id="CAL1604186.1"/>
    </source>
</evidence>